<dbReference type="GO" id="GO:0006508">
    <property type="term" value="P:proteolysis"/>
    <property type="evidence" value="ECO:0007669"/>
    <property type="project" value="UniProtKB-KW"/>
</dbReference>
<dbReference type="GO" id="GO:0030163">
    <property type="term" value="P:protein catabolic process"/>
    <property type="evidence" value="ECO:0007669"/>
    <property type="project" value="InterPro"/>
</dbReference>
<dbReference type="EMBL" id="FQVN01000002">
    <property type="protein sequence ID" value="SHE96396.1"/>
    <property type="molecule type" value="Genomic_DNA"/>
</dbReference>
<evidence type="ECO:0000259" key="1">
    <source>
        <dbReference type="Pfam" id="PF02617"/>
    </source>
</evidence>
<keyword evidence="3" id="KW-1185">Reference proteome</keyword>
<evidence type="ECO:0000313" key="3">
    <source>
        <dbReference type="Proteomes" id="UP000184501"/>
    </source>
</evidence>
<dbReference type="AlphaFoldDB" id="A0A1M4XSQ6"/>
<dbReference type="InterPro" id="IPR014719">
    <property type="entry name" value="Ribosomal_bL12_C/ClpS-like"/>
</dbReference>
<evidence type="ECO:0000313" key="2">
    <source>
        <dbReference type="EMBL" id="SHE96396.1"/>
    </source>
</evidence>
<dbReference type="Proteomes" id="UP000184501">
    <property type="component" value="Unassembled WGS sequence"/>
</dbReference>
<proteinExistence type="predicted"/>
<feature type="domain" description="Adaptor protein ClpS core" evidence="1">
    <location>
        <begin position="2"/>
        <end position="61"/>
    </location>
</feature>
<dbReference type="Gene3D" id="3.30.1390.10">
    <property type="match status" value="1"/>
</dbReference>
<organism evidence="2 3">
    <name type="scientific">Streptoalloteichus hindustanus</name>
    <dbReference type="NCBI Taxonomy" id="2017"/>
    <lineage>
        <taxon>Bacteria</taxon>
        <taxon>Bacillati</taxon>
        <taxon>Actinomycetota</taxon>
        <taxon>Actinomycetes</taxon>
        <taxon>Pseudonocardiales</taxon>
        <taxon>Pseudonocardiaceae</taxon>
        <taxon>Streptoalloteichus</taxon>
    </lineage>
</organism>
<sequence>MLLLNDDINTTTTVAYLLHRLCALSVPGAVGLTRQVHERGSGMVGCFRGREEAEAFAARLQLHGLHGVVRSV</sequence>
<dbReference type="GO" id="GO:0008233">
    <property type="term" value="F:peptidase activity"/>
    <property type="evidence" value="ECO:0007669"/>
    <property type="project" value="UniProtKB-KW"/>
</dbReference>
<reference evidence="2 3" key="1">
    <citation type="submission" date="2016-11" db="EMBL/GenBank/DDBJ databases">
        <authorList>
            <person name="Jaros S."/>
            <person name="Januszkiewicz K."/>
            <person name="Wedrychowicz H."/>
        </authorList>
    </citation>
    <scope>NUCLEOTIDE SEQUENCE [LARGE SCALE GENOMIC DNA]</scope>
    <source>
        <strain evidence="2 3">DSM 44523</strain>
    </source>
</reference>
<keyword evidence="2" id="KW-0645">Protease</keyword>
<dbReference type="Pfam" id="PF02617">
    <property type="entry name" value="ClpS"/>
    <property type="match status" value="1"/>
</dbReference>
<name>A0A1M4XSQ6_STRHI</name>
<protein>
    <submittedName>
        <fullName evidence="2">ATP-dependent Clp protease adaptor protein ClpS</fullName>
    </submittedName>
</protein>
<accession>A0A1M4XSQ6</accession>
<dbReference type="STRING" id="2017.SAMN05444320_102104"/>
<dbReference type="InterPro" id="IPR003769">
    <property type="entry name" value="ClpS_core"/>
</dbReference>
<dbReference type="SUPFAM" id="SSF54736">
    <property type="entry name" value="ClpS-like"/>
    <property type="match status" value="1"/>
</dbReference>
<gene>
    <name evidence="2" type="ORF">SAMN05444320_102104</name>
</gene>
<keyword evidence="2" id="KW-0378">Hydrolase</keyword>